<gene>
    <name evidence="2" type="primary">PLEST008587</name>
    <name evidence="2" type="ORF">PLESTB_000441600</name>
</gene>
<evidence type="ECO:0000256" key="1">
    <source>
        <dbReference type="SAM" id="MobiDB-lite"/>
    </source>
</evidence>
<evidence type="ECO:0000313" key="3">
    <source>
        <dbReference type="Proteomes" id="UP001165080"/>
    </source>
</evidence>
<sequence length="512" mass="54744">MLAFHTEQCVTRVFGLLHRRPPPIFANVLNEIISTYHNKIISGQSAASGVSFAFSLTGACTPFSTVQAPWSPPVDEWESRRAKQAQRSQAAALQRIRNCCTFEELVHVLPRKGSSPDLLVRVAQQAPRVLEWPLSTADRRRLAALLETLTQQCAMNMEEYDISHLAGLMGACSRARFVPGDLLLPLQHRLEADAREGRIQDEASADHLAALAGALSHLRLSGGPGGQLLWGSLGAAAESCVHLATLADISRLLAAFARADQPNKSLWGKAVVAALRTIKSAQPQDVALLMRCLAWAARPPGPDLLPKLAAHLNHRASEYEHDLPSLAELAGAVSELRIRDRDLYDMLAELGTRAMRRRTAVLLAPVIPGLPPPLHQHQHRPPQRQPGSSHPGSTPRGPTSAPQQVTGRTVLTLVRAVSRELPPGRHPHPHQQALHPLLLAASDLMVALARRAAAEAGAAAGVLGEAGGADGGSGGELDLECVEGLAAVLAEAGLEGERGELLRKVSSLAEAK</sequence>
<organism evidence="2 3">
    <name type="scientific">Pleodorina starrii</name>
    <dbReference type="NCBI Taxonomy" id="330485"/>
    <lineage>
        <taxon>Eukaryota</taxon>
        <taxon>Viridiplantae</taxon>
        <taxon>Chlorophyta</taxon>
        <taxon>core chlorophytes</taxon>
        <taxon>Chlorophyceae</taxon>
        <taxon>CS clade</taxon>
        <taxon>Chlamydomonadales</taxon>
        <taxon>Volvocaceae</taxon>
        <taxon>Pleodorina</taxon>
    </lineage>
</organism>
<reference evidence="2 3" key="1">
    <citation type="journal article" date="2023" name="Commun. Biol.">
        <title>Reorganization of the ancestral sex-determining regions during the evolution of trioecy in Pleodorina starrii.</title>
        <authorList>
            <person name="Takahashi K."/>
            <person name="Suzuki S."/>
            <person name="Kawai-Toyooka H."/>
            <person name="Yamamoto K."/>
            <person name="Hamaji T."/>
            <person name="Ootsuki R."/>
            <person name="Yamaguchi H."/>
            <person name="Kawachi M."/>
            <person name="Higashiyama T."/>
            <person name="Nozaki H."/>
        </authorList>
    </citation>
    <scope>NUCLEOTIDE SEQUENCE [LARGE SCALE GENOMIC DNA]</scope>
    <source>
        <strain evidence="2 3">NIES-4479</strain>
    </source>
</reference>
<feature type="region of interest" description="Disordered" evidence="1">
    <location>
        <begin position="368"/>
        <end position="407"/>
    </location>
</feature>
<dbReference type="Proteomes" id="UP001165080">
    <property type="component" value="Unassembled WGS sequence"/>
</dbReference>
<feature type="compositionally biased region" description="Polar residues" evidence="1">
    <location>
        <begin position="388"/>
        <end position="407"/>
    </location>
</feature>
<keyword evidence="3" id="KW-1185">Reference proteome</keyword>
<evidence type="ECO:0000313" key="2">
    <source>
        <dbReference type="EMBL" id="GLC50874.1"/>
    </source>
</evidence>
<proteinExistence type="predicted"/>
<name>A0A9W6BF06_9CHLO</name>
<accession>A0A9W6BF06</accession>
<comment type="caution">
    <text evidence="2">The sequence shown here is derived from an EMBL/GenBank/DDBJ whole genome shotgun (WGS) entry which is preliminary data.</text>
</comment>
<dbReference type="AlphaFoldDB" id="A0A9W6BF06"/>
<dbReference type="EMBL" id="BRXU01000004">
    <property type="protein sequence ID" value="GLC50874.1"/>
    <property type="molecule type" value="Genomic_DNA"/>
</dbReference>
<protein>
    <submittedName>
        <fullName evidence="2">Uncharacterized protein</fullName>
    </submittedName>
</protein>